<dbReference type="RefSeq" id="WP_025220545.1">
    <property type="nucleotide sequence ID" value="NZ_CP006837.1"/>
</dbReference>
<sequence length="65" mass="7991">MTKDEYYQIQQVVCFLEDSFWVLNKLKWEGHYNAIKDNEHYKRILEAIDLLENEHNALYELIKED</sequence>
<evidence type="ECO:0000313" key="2">
    <source>
        <dbReference type="Proteomes" id="UP000308539"/>
    </source>
</evidence>
<evidence type="ECO:0000313" key="1">
    <source>
        <dbReference type="EMBL" id="TKI60523.1"/>
    </source>
</evidence>
<proteinExistence type="predicted"/>
<dbReference type="EMBL" id="SZPV01000031">
    <property type="protein sequence ID" value="TKI60523.1"/>
    <property type="molecule type" value="Genomic_DNA"/>
</dbReference>
<organism evidence="1 2">
    <name type="scientific">Lysinibacillus varians</name>
    <dbReference type="NCBI Taxonomy" id="1145276"/>
    <lineage>
        <taxon>Bacteria</taxon>
        <taxon>Bacillati</taxon>
        <taxon>Bacillota</taxon>
        <taxon>Bacilli</taxon>
        <taxon>Bacillales</taxon>
        <taxon>Bacillaceae</taxon>
        <taxon>Lysinibacillus</taxon>
    </lineage>
</organism>
<reference evidence="1 2" key="1">
    <citation type="submission" date="2019-04" db="EMBL/GenBank/DDBJ databases">
        <title>Lysinibacillus genome sequencing.</title>
        <authorList>
            <person name="Dunlap C."/>
        </authorList>
    </citation>
    <scope>NUCLEOTIDE SEQUENCE [LARGE SCALE GENOMIC DNA]</scope>
    <source>
        <strain evidence="1 2">NBRC 109424</strain>
    </source>
</reference>
<protein>
    <submittedName>
        <fullName evidence="1">Uncharacterized protein</fullName>
    </submittedName>
</protein>
<keyword evidence="2" id="KW-1185">Reference proteome</keyword>
<comment type="caution">
    <text evidence="1">The sequence shown here is derived from an EMBL/GenBank/DDBJ whole genome shotgun (WGS) entry which is preliminary data.</text>
</comment>
<accession>A0ABY2T8L3</accession>
<gene>
    <name evidence="1" type="ORF">FC752_15165</name>
</gene>
<name>A0ABY2T8L3_9BACI</name>
<dbReference type="Proteomes" id="UP000308539">
    <property type="component" value="Unassembled WGS sequence"/>
</dbReference>